<keyword evidence="7 11" id="KW-0274">FAD</keyword>
<evidence type="ECO:0000256" key="11">
    <source>
        <dbReference type="HAMAP-Rule" id="MF_00129"/>
    </source>
</evidence>
<dbReference type="Pfam" id="PF13932">
    <property type="entry name" value="SAM_GIDA_C"/>
    <property type="match status" value="1"/>
</dbReference>
<protein>
    <recommendedName>
        <fullName evidence="4 11">tRNA uridine 5-carboxymethylaminomethyl modification enzyme MnmG</fullName>
    </recommendedName>
    <alternativeName>
        <fullName evidence="10 11">Glucose-inhibited division protein A</fullName>
    </alternativeName>
</protein>
<dbReference type="InterPro" id="IPR002218">
    <property type="entry name" value="MnmG-rel"/>
</dbReference>
<dbReference type="InterPro" id="IPR049312">
    <property type="entry name" value="GIDA_C_N"/>
</dbReference>
<dbReference type="EMBL" id="CP107052">
    <property type="protein sequence ID" value="UYH51036.1"/>
    <property type="molecule type" value="Genomic_DNA"/>
</dbReference>
<dbReference type="InterPro" id="IPR040131">
    <property type="entry name" value="MnmG_N"/>
</dbReference>
<evidence type="ECO:0000256" key="6">
    <source>
        <dbReference type="ARBA" id="ARBA00022694"/>
    </source>
</evidence>
<proteinExistence type="inferred from homology"/>
<sequence length="619" mass="66570">MSHQFDVIIIGGGHAGSEAASASARFGARTALLTQRPETIGAMSCNPAIGGIGKGHLVREIDALDGLMGRAADEAGIHFKLLNRSKGPAVHGPRAQADRHLYAKAIKRLLAETPNLEIVCGEVADLIVKSGRVAGVICADGREYHAGAVVLTTGTFLGGVIHIGHEQTPAGRLGENPATRLAARLRAMDLPMSRLKTGTPPRLLRETIDWEALQEDPSDHAPEPFSRMTSHLPNKTLPCRITHTTSETHQIIRDNLAASALYGGAIAGRGPRYCPSIEDKIVKFGERESHQIFLEPEALPGHPGGDLVYPNGISTSFPLAVQKQIIASIPGLSHAQIAAPGYAVEYDHVDPRALQPDLSLRGIKGLYFAGQINGTTGYEEAAAQGLIAGLNAARHVSGASPLILSRDQAYIGVMLDDLTLQGVTEPYRMFTSRAEYRLLLRADNADLRLTRLGATYGCVGSARLQAFERARDAIEVAIRQASEPALNPAQLKQAGLNVSQDGRKRSIMDILALGQTIEDWSAIAPWYAELPRRVQDHLQTEARYGGYLQRQAREVKQLEAESDLVLADDLDYSKIGGLSLEMQERLSRARPASFAAAQRVPGVTPAALIALLAHVRYAA</sequence>
<dbReference type="SUPFAM" id="SSF51905">
    <property type="entry name" value="FAD/NAD(P)-binding domain"/>
    <property type="match status" value="1"/>
</dbReference>
<feature type="binding site" evidence="11">
    <location>
        <begin position="11"/>
        <end position="16"/>
    </location>
    <ligand>
        <name>FAD</name>
        <dbReference type="ChEBI" id="CHEBI:57692"/>
    </ligand>
</feature>
<keyword evidence="8 11" id="KW-0520">NAD</keyword>
<keyword evidence="6 11" id="KW-0819">tRNA processing</keyword>
<name>A0ABY6GJ09_9PROT</name>
<accession>A0ABY6GJ09</accession>
<dbReference type="HAMAP" id="MF_00129">
    <property type="entry name" value="MnmG_GidA"/>
    <property type="match status" value="1"/>
</dbReference>
<dbReference type="InterPro" id="IPR004416">
    <property type="entry name" value="MnmG"/>
</dbReference>
<comment type="subunit">
    <text evidence="9 11">Homodimer. Heterotetramer of two MnmE and two MnmG subunits.</text>
</comment>
<organism evidence="13 14">
    <name type="scientific">Candidatus Kirkpatrickella diaphorinae</name>
    <dbReference type="NCBI Taxonomy" id="2984322"/>
    <lineage>
        <taxon>Bacteria</taxon>
        <taxon>Pseudomonadati</taxon>
        <taxon>Pseudomonadota</taxon>
        <taxon>Alphaproteobacteria</taxon>
        <taxon>Acetobacterales</taxon>
        <taxon>Acetobacteraceae</taxon>
        <taxon>Candidatus Kirkpatrickella</taxon>
    </lineage>
</organism>
<evidence type="ECO:0000313" key="14">
    <source>
        <dbReference type="Proteomes" id="UP001163831"/>
    </source>
</evidence>
<dbReference type="Pfam" id="PF21680">
    <property type="entry name" value="GIDA_C_1st"/>
    <property type="match status" value="1"/>
</dbReference>
<evidence type="ECO:0000259" key="12">
    <source>
        <dbReference type="SMART" id="SM01228"/>
    </source>
</evidence>
<dbReference type="Pfam" id="PF01134">
    <property type="entry name" value="GIDA"/>
    <property type="match status" value="1"/>
</dbReference>
<comment type="subcellular location">
    <subcellularLocation>
        <location evidence="11">Cytoplasm</location>
    </subcellularLocation>
</comment>
<dbReference type="InterPro" id="IPR020595">
    <property type="entry name" value="MnmG-rel_CS"/>
</dbReference>
<evidence type="ECO:0000256" key="7">
    <source>
        <dbReference type="ARBA" id="ARBA00022827"/>
    </source>
</evidence>
<feature type="domain" description="tRNA uridine 5-carboxymethylaminomethyl modification enzyme C-terminal subdomain" evidence="12">
    <location>
        <begin position="542"/>
        <end position="613"/>
    </location>
</feature>
<dbReference type="Gene3D" id="1.10.150.570">
    <property type="entry name" value="GidA associated domain, C-terminal subdomain"/>
    <property type="match status" value="1"/>
</dbReference>
<dbReference type="Proteomes" id="UP001163831">
    <property type="component" value="Chromosome"/>
</dbReference>
<reference evidence="13" key="1">
    <citation type="submission" date="2022-10" db="EMBL/GenBank/DDBJ databases">
        <title>Candidatus Kirkpatrella diaphorinas gen. nov., sp. nov., an uncultured endosymbiont identified in a population of Diaphorina citri from Hawaii.</title>
        <authorList>
            <person name="Henry E.M."/>
            <person name="Carlson C.R."/>
            <person name="Kuo Y.-W."/>
        </authorList>
    </citation>
    <scope>NUCLEOTIDE SEQUENCE</scope>
    <source>
        <strain evidence="13">CADCRV1</strain>
    </source>
</reference>
<dbReference type="PANTHER" id="PTHR11806">
    <property type="entry name" value="GLUCOSE INHIBITED DIVISION PROTEIN A"/>
    <property type="match status" value="1"/>
</dbReference>
<evidence type="ECO:0000256" key="5">
    <source>
        <dbReference type="ARBA" id="ARBA00022630"/>
    </source>
</evidence>
<keyword evidence="11" id="KW-0963">Cytoplasm</keyword>
<gene>
    <name evidence="11 13" type="primary">mnmG</name>
    <name evidence="11" type="synonym">gidA</name>
    <name evidence="13" type="ORF">N5W20_08060</name>
</gene>
<comment type="function">
    <text evidence="2 11">NAD-binding protein involved in the addition of a carboxymethylaminomethyl (cmnm) group at the wobble position (U34) of certain tRNAs, forming tRNA-cmnm(5)s(2)U34.</text>
</comment>
<evidence type="ECO:0000256" key="8">
    <source>
        <dbReference type="ARBA" id="ARBA00023027"/>
    </source>
</evidence>
<dbReference type="PANTHER" id="PTHR11806:SF0">
    <property type="entry name" value="PROTEIN MTO1 HOMOLOG, MITOCHONDRIAL"/>
    <property type="match status" value="1"/>
</dbReference>
<evidence type="ECO:0000256" key="9">
    <source>
        <dbReference type="ARBA" id="ARBA00025948"/>
    </source>
</evidence>
<evidence type="ECO:0000313" key="13">
    <source>
        <dbReference type="EMBL" id="UYH51036.1"/>
    </source>
</evidence>
<dbReference type="SMART" id="SM01228">
    <property type="entry name" value="GIDA_assoc_3"/>
    <property type="match status" value="1"/>
</dbReference>
<dbReference type="InterPro" id="IPR047001">
    <property type="entry name" value="MnmG_C_subdom"/>
</dbReference>
<keyword evidence="5 11" id="KW-0285">Flavoprotein</keyword>
<comment type="caution">
    <text evidence="11">Lacks conserved residue(s) required for the propagation of feature annotation.</text>
</comment>
<evidence type="ECO:0000256" key="2">
    <source>
        <dbReference type="ARBA" id="ARBA00003717"/>
    </source>
</evidence>
<dbReference type="InterPro" id="IPR026904">
    <property type="entry name" value="MnmG_C"/>
</dbReference>
<dbReference type="NCBIfam" id="TIGR00136">
    <property type="entry name" value="mnmG_gidA"/>
    <property type="match status" value="1"/>
</dbReference>
<comment type="cofactor">
    <cofactor evidence="1 11">
        <name>FAD</name>
        <dbReference type="ChEBI" id="CHEBI:57692"/>
    </cofactor>
</comment>
<evidence type="ECO:0000256" key="10">
    <source>
        <dbReference type="ARBA" id="ARBA00031800"/>
    </source>
</evidence>
<evidence type="ECO:0000256" key="4">
    <source>
        <dbReference type="ARBA" id="ARBA00020461"/>
    </source>
</evidence>
<feature type="binding site" evidence="11">
    <location>
        <begin position="270"/>
        <end position="284"/>
    </location>
    <ligand>
        <name>NAD(+)</name>
        <dbReference type="ChEBI" id="CHEBI:57540"/>
    </ligand>
</feature>
<evidence type="ECO:0000256" key="1">
    <source>
        <dbReference type="ARBA" id="ARBA00001974"/>
    </source>
</evidence>
<evidence type="ECO:0000256" key="3">
    <source>
        <dbReference type="ARBA" id="ARBA00007653"/>
    </source>
</evidence>
<dbReference type="InterPro" id="IPR036188">
    <property type="entry name" value="FAD/NAD-bd_sf"/>
</dbReference>
<keyword evidence="14" id="KW-1185">Reference proteome</keyword>
<comment type="similarity">
    <text evidence="3 11">Belongs to the MnmG family.</text>
</comment>
<dbReference type="PROSITE" id="PS01280">
    <property type="entry name" value="GIDA_1"/>
    <property type="match status" value="1"/>
</dbReference>
<dbReference type="RefSeq" id="WP_319806629.1">
    <property type="nucleotide sequence ID" value="NZ_CP107052.1"/>
</dbReference>
<dbReference type="InterPro" id="IPR044920">
    <property type="entry name" value="MnmG_C_subdom_sf"/>
</dbReference>
<dbReference type="PROSITE" id="PS01281">
    <property type="entry name" value="GIDA_2"/>
    <property type="match status" value="1"/>
</dbReference>
<dbReference type="Gene3D" id="3.50.50.60">
    <property type="entry name" value="FAD/NAD(P)-binding domain"/>
    <property type="match status" value="2"/>
</dbReference>